<name>A0A8S1ETW7_9PELO</name>
<evidence type="ECO:0000313" key="2">
    <source>
        <dbReference type="Proteomes" id="UP000494206"/>
    </source>
</evidence>
<reference evidence="1 2" key="1">
    <citation type="submission" date="2020-04" db="EMBL/GenBank/DDBJ databases">
        <authorList>
            <person name="Laetsch R D."/>
            <person name="Stevens L."/>
            <person name="Kumar S."/>
            <person name="Blaxter L. M."/>
        </authorList>
    </citation>
    <scope>NUCLEOTIDE SEQUENCE [LARGE SCALE GENOMIC DNA]</scope>
</reference>
<accession>A0A8S1ETW7</accession>
<organism evidence="1 2">
    <name type="scientific">Caenorhabditis bovis</name>
    <dbReference type="NCBI Taxonomy" id="2654633"/>
    <lineage>
        <taxon>Eukaryota</taxon>
        <taxon>Metazoa</taxon>
        <taxon>Ecdysozoa</taxon>
        <taxon>Nematoda</taxon>
        <taxon>Chromadorea</taxon>
        <taxon>Rhabditida</taxon>
        <taxon>Rhabditina</taxon>
        <taxon>Rhabditomorpha</taxon>
        <taxon>Rhabditoidea</taxon>
        <taxon>Rhabditidae</taxon>
        <taxon>Peloderinae</taxon>
        <taxon>Caenorhabditis</taxon>
    </lineage>
</organism>
<sequence>MATYYNISTQQIDSCLPKQPVLNCARLSSQLQFSNQEVNDDNWNNQIQVSSSTIMGQWHNGMVYFTPPPAPIPQKSLTEAETIGFQTSQDQMSQNGKSPIGHWHNGMVYFSPPLTLSSSPESLESVSDQQSNDDVCDDHGCVYFEDGTYGPAPVSPKSLFDRPIEFHSDYIDGYFDCNFVYRPYSQSK</sequence>
<proteinExistence type="predicted"/>
<dbReference type="AlphaFoldDB" id="A0A8S1ETW7"/>
<comment type="caution">
    <text evidence="1">The sequence shown here is derived from an EMBL/GenBank/DDBJ whole genome shotgun (WGS) entry which is preliminary data.</text>
</comment>
<dbReference type="Proteomes" id="UP000494206">
    <property type="component" value="Unassembled WGS sequence"/>
</dbReference>
<protein>
    <submittedName>
        <fullName evidence="1">Uncharacterized protein</fullName>
    </submittedName>
</protein>
<dbReference type="EMBL" id="CADEPM010000004">
    <property type="protein sequence ID" value="CAB3404161.1"/>
    <property type="molecule type" value="Genomic_DNA"/>
</dbReference>
<keyword evidence="2" id="KW-1185">Reference proteome</keyword>
<gene>
    <name evidence="1" type="ORF">CBOVIS_LOCUS6541</name>
</gene>
<evidence type="ECO:0000313" key="1">
    <source>
        <dbReference type="EMBL" id="CAB3404161.1"/>
    </source>
</evidence>